<dbReference type="AlphaFoldDB" id="A0A0E9RT82"/>
<evidence type="ECO:0000256" key="1">
    <source>
        <dbReference type="SAM" id="MobiDB-lite"/>
    </source>
</evidence>
<reference evidence="2" key="2">
    <citation type="journal article" date="2015" name="Fish Shellfish Immunol.">
        <title>Early steps in the European eel (Anguilla anguilla)-Vibrio vulnificus interaction in the gills: Role of the RtxA13 toxin.</title>
        <authorList>
            <person name="Callol A."/>
            <person name="Pajuelo D."/>
            <person name="Ebbesson L."/>
            <person name="Teles M."/>
            <person name="MacKenzie S."/>
            <person name="Amaro C."/>
        </authorList>
    </citation>
    <scope>NUCLEOTIDE SEQUENCE</scope>
</reference>
<protein>
    <submittedName>
        <fullName evidence="2">Uncharacterized protein</fullName>
    </submittedName>
</protein>
<proteinExistence type="predicted"/>
<name>A0A0E9RT82_ANGAN</name>
<accession>A0A0E9RT82</accession>
<organism evidence="2">
    <name type="scientific">Anguilla anguilla</name>
    <name type="common">European freshwater eel</name>
    <name type="synonym">Muraena anguilla</name>
    <dbReference type="NCBI Taxonomy" id="7936"/>
    <lineage>
        <taxon>Eukaryota</taxon>
        <taxon>Metazoa</taxon>
        <taxon>Chordata</taxon>
        <taxon>Craniata</taxon>
        <taxon>Vertebrata</taxon>
        <taxon>Euteleostomi</taxon>
        <taxon>Actinopterygii</taxon>
        <taxon>Neopterygii</taxon>
        <taxon>Teleostei</taxon>
        <taxon>Anguilliformes</taxon>
        <taxon>Anguillidae</taxon>
        <taxon>Anguilla</taxon>
    </lineage>
</organism>
<evidence type="ECO:0000313" key="2">
    <source>
        <dbReference type="EMBL" id="JAH32341.1"/>
    </source>
</evidence>
<sequence>MGVRGKRLLNLSVPGQDSGC</sequence>
<feature type="region of interest" description="Disordered" evidence="1">
    <location>
        <begin position="1"/>
        <end position="20"/>
    </location>
</feature>
<reference evidence="2" key="1">
    <citation type="submission" date="2014-11" db="EMBL/GenBank/DDBJ databases">
        <authorList>
            <person name="Amaro Gonzalez C."/>
        </authorList>
    </citation>
    <scope>NUCLEOTIDE SEQUENCE</scope>
</reference>
<dbReference type="EMBL" id="GBXM01076236">
    <property type="protein sequence ID" value="JAH32341.1"/>
    <property type="molecule type" value="Transcribed_RNA"/>
</dbReference>